<feature type="transmembrane region" description="Helical" evidence="1">
    <location>
        <begin position="28"/>
        <end position="48"/>
    </location>
</feature>
<organism evidence="2 3">
    <name type="scientific">Steinernema glaseri</name>
    <dbReference type="NCBI Taxonomy" id="37863"/>
    <lineage>
        <taxon>Eukaryota</taxon>
        <taxon>Metazoa</taxon>
        <taxon>Ecdysozoa</taxon>
        <taxon>Nematoda</taxon>
        <taxon>Chromadorea</taxon>
        <taxon>Rhabditida</taxon>
        <taxon>Tylenchina</taxon>
        <taxon>Panagrolaimomorpha</taxon>
        <taxon>Strongyloidoidea</taxon>
        <taxon>Steinernematidae</taxon>
        <taxon>Steinernema</taxon>
    </lineage>
</organism>
<evidence type="ECO:0000256" key="1">
    <source>
        <dbReference type="SAM" id="Phobius"/>
    </source>
</evidence>
<keyword evidence="1" id="KW-0812">Transmembrane</keyword>
<dbReference type="Proteomes" id="UP000095287">
    <property type="component" value="Unplaced"/>
</dbReference>
<keyword evidence="2" id="KW-1185">Reference proteome</keyword>
<sequence>MLSRVKQSSSVTYQTSCALSFVMLTKAFFLILIVSVYAVLVDGALHGLEQHIRAKRQHCLNYPCPPGSTPDVPNWGYYHNYQNHRYYNRY</sequence>
<dbReference type="AlphaFoldDB" id="A0A1I7YV04"/>
<keyword evidence="1" id="KW-1133">Transmembrane helix</keyword>
<proteinExistence type="predicted"/>
<protein>
    <submittedName>
        <fullName evidence="3">Uncharacterized protein</fullName>
    </submittedName>
</protein>
<name>A0A1I7YV04_9BILA</name>
<reference evidence="3" key="1">
    <citation type="submission" date="2016-11" db="UniProtKB">
        <authorList>
            <consortium name="WormBaseParasite"/>
        </authorList>
    </citation>
    <scope>IDENTIFICATION</scope>
</reference>
<evidence type="ECO:0000313" key="3">
    <source>
        <dbReference type="WBParaSite" id="L893_g19975.t1"/>
    </source>
</evidence>
<evidence type="ECO:0000313" key="2">
    <source>
        <dbReference type="Proteomes" id="UP000095287"/>
    </source>
</evidence>
<keyword evidence="1" id="KW-0472">Membrane</keyword>
<dbReference type="WBParaSite" id="L893_g19975.t1">
    <property type="protein sequence ID" value="L893_g19975.t1"/>
    <property type="gene ID" value="L893_g19975"/>
</dbReference>
<accession>A0A1I7YV04</accession>